<dbReference type="Pfam" id="PF03781">
    <property type="entry name" value="FGE-sulfatase"/>
    <property type="match status" value="1"/>
</dbReference>
<dbReference type="InterPro" id="IPR016187">
    <property type="entry name" value="CTDL_fold"/>
</dbReference>
<keyword evidence="8" id="KW-1185">Reference proteome</keyword>
<evidence type="ECO:0000313" key="8">
    <source>
        <dbReference type="Proteomes" id="UP000319004"/>
    </source>
</evidence>
<accession>A0A518HWC0</accession>
<dbReference type="SUPFAM" id="SSF52540">
    <property type="entry name" value="P-loop containing nucleoside triphosphate hydrolases"/>
    <property type="match status" value="1"/>
</dbReference>
<dbReference type="InterPro" id="IPR008271">
    <property type="entry name" value="Ser/Thr_kinase_AS"/>
</dbReference>
<protein>
    <submittedName>
        <fullName evidence="7">Serine/threonine-protein kinase PknB</fullName>
        <ecNumber evidence="7">2.7.11.1</ecNumber>
    </submittedName>
</protein>
<dbReference type="RefSeq" id="WP_145389352.1">
    <property type="nucleotide sequence ID" value="NZ_CP037423.1"/>
</dbReference>
<dbReference type="InterPro" id="IPR027417">
    <property type="entry name" value="P-loop_NTPase"/>
</dbReference>
<dbReference type="SMART" id="SM00220">
    <property type="entry name" value="S_TKc"/>
    <property type="match status" value="1"/>
</dbReference>
<dbReference type="InterPro" id="IPR005532">
    <property type="entry name" value="SUMF_dom"/>
</dbReference>
<evidence type="ECO:0000256" key="4">
    <source>
        <dbReference type="ARBA" id="ARBA00022840"/>
    </source>
</evidence>
<dbReference type="PANTHER" id="PTHR43289">
    <property type="entry name" value="MITOGEN-ACTIVATED PROTEIN KINASE KINASE KINASE 20-RELATED"/>
    <property type="match status" value="1"/>
</dbReference>
<dbReference type="CDD" id="cd14014">
    <property type="entry name" value="STKc_PknB_like"/>
    <property type="match status" value="1"/>
</dbReference>
<feature type="region of interest" description="Disordered" evidence="5">
    <location>
        <begin position="1"/>
        <end position="61"/>
    </location>
</feature>
<dbReference type="GO" id="GO:0005524">
    <property type="term" value="F:ATP binding"/>
    <property type="evidence" value="ECO:0007669"/>
    <property type="project" value="UniProtKB-KW"/>
</dbReference>
<evidence type="ECO:0000256" key="5">
    <source>
        <dbReference type="SAM" id="MobiDB-lite"/>
    </source>
</evidence>
<dbReference type="Gene3D" id="3.30.200.20">
    <property type="entry name" value="Phosphorylase Kinase, domain 1"/>
    <property type="match status" value="1"/>
</dbReference>
<dbReference type="PROSITE" id="PS00108">
    <property type="entry name" value="PROTEIN_KINASE_ST"/>
    <property type="match status" value="1"/>
</dbReference>
<keyword evidence="4" id="KW-0067">ATP-binding</keyword>
<evidence type="ECO:0000259" key="6">
    <source>
        <dbReference type="PROSITE" id="PS50011"/>
    </source>
</evidence>
<keyword evidence="1 7" id="KW-0808">Transferase</keyword>
<dbReference type="PROSITE" id="PS50011">
    <property type="entry name" value="PROTEIN_KINASE_DOM"/>
    <property type="match status" value="1"/>
</dbReference>
<name>A0A518HWC0_9BACT</name>
<dbReference type="InterPro" id="IPR042095">
    <property type="entry name" value="SUMF_sf"/>
</dbReference>
<dbReference type="InterPro" id="IPR000719">
    <property type="entry name" value="Prot_kinase_dom"/>
</dbReference>
<feature type="domain" description="Protein kinase" evidence="6">
    <location>
        <begin position="67"/>
        <end position="327"/>
    </location>
</feature>
<organism evidence="7 8">
    <name type="scientific">Stieleria neptunia</name>
    <dbReference type="NCBI Taxonomy" id="2527979"/>
    <lineage>
        <taxon>Bacteria</taxon>
        <taxon>Pseudomonadati</taxon>
        <taxon>Planctomycetota</taxon>
        <taxon>Planctomycetia</taxon>
        <taxon>Pirellulales</taxon>
        <taxon>Pirellulaceae</taxon>
        <taxon>Stieleria</taxon>
    </lineage>
</organism>
<dbReference type="Pfam" id="PF20703">
    <property type="entry name" value="nSTAND1"/>
    <property type="match status" value="1"/>
</dbReference>
<dbReference type="SUPFAM" id="SSF56436">
    <property type="entry name" value="C-type lectin-like"/>
    <property type="match status" value="1"/>
</dbReference>
<dbReference type="EC" id="2.7.11.1" evidence="7"/>
<evidence type="ECO:0000256" key="2">
    <source>
        <dbReference type="ARBA" id="ARBA00022741"/>
    </source>
</evidence>
<proteinExistence type="predicted"/>
<dbReference type="PANTHER" id="PTHR43289:SF6">
    <property type="entry name" value="SERINE_THREONINE-PROTEIN KINASE NEKL-3"/>
    <property type="match status" value="1"/>
</dbReference>
<dbReference type="Gene3D" id="3.90.1580.10">
    <property type="entry name" value="paralog of FGE (formylglycine-generating enzyme)"/>
    <property type="match status" value="1"/>
</dbReference>
<dbReference type="SUPFAM" id="SSF56112">
    <property type="entry name" value="Protein kinase-like (PK-like)"/>
    <property type="match status" value="1"/>
</dbReference>
<evidence type="ECO:0000313" key="7">
    <source>
        <dbReference type="EMBL" id="QDV45146.1"/>
    </source>
</evidence>
<evidence type="ECO:0000256" key="3">
    <source>
        <dbReference type="ARBA" id="ARBA00022777"/>
    </source>
</evidence>
<reference evidence="7 8" key="1">
    <citation type="submission" date="2019-03" db="EMBL/GenBank/DDBJ databases">
        <title>Deep-cultivation of Planctomycetes and their phenomic and genomic characterization uncovers novel biology.</title>
        <authorList>
            <person name="Wiegand S."/>
            <person name="Jogler M."/>
            <person name="Boedeker C."/>
            <person name="Pinto D."/>
            <person name="Vollmers J."/>
            <person name="Rivas-Marin E."/>
            <person name="Kohn T."/>
            <person name="Peeters S.H."/>
            <person name="Heuer A."/>
            <person name="Rast P."/>
            <person name="Oberbeckmann S."/>
            <person name="Bunk B."/>
            <person name="Jeske O."/>
            <person name="Meyerdierks A."/>
            <person name="Storesund J.E."/>
            <person name="Kallscheuer N."/>
            <person name="Luecker S."/>
            <person name="Lage O.M."/>
            <person name="Pohl T."/>
            <person name="Merkel B.J."/>
            <person name="Hornburger P."/>
            <person name="Mueller R.-W."/>
            <person name="Bruemmer F."/>
            <person name="Labrenz M."/>
            <person name="Spormann A.M."/>
            <person name="Op den Camp H."/>
            <person name="Overmann J."/>
            <person name="Amann R."/>
            <person name="Jetten M.S.M."/>
            <person name="Mascher T."/>
            <person name="Medema M.H."/>
            <person name="Devos D.P."/>
            <person name="Kaster A.-K."/>
            <person name="Ovreas L."/>
            <person name="Rohde M."/>
            <person name="Galperin M.Y."/>
            <person name="Jogler C."/>
        </authorList>
    </citation>
    <scope>NUCLEOTIDE SEQUENCE [LARGE SCALE GENOMIC DNA]</scope>
    <source>
        <strain evidence="7 8">Enr13</strain>
    </source>
</reference>
<dbReference type="Gene3D" id="1.10.510.10">
    <property type="entry name" value="Transferase(Phosphotransferase) domain 1"/>
    <property type="match status" value="1"/>
</dbReference>
<keyword evidence="3 7" id="KW-0418">Kinase</keyword>
<sequence length="1559" mass="174625">MTDPENDNDLRDDGRETRTQLTSEPSGFSHDGGDDPIGETIDSASVTNPDNRPEREEEELPAAIGRYRIESMLGKGGFGSVYLAFDDELQRNVTIKVPHTHRIKSSKDVNAFLTEARTLAKLEHPNVVPVHDVGTTPEGQCFIVSRYIDGSDLVGRMRTSPLSIGESVELVATIAEALHYVHHQGVIHRDIKPSNILLDKRGTAYLADFGLALLEDDGIGSKAVAGTPAYMSPEQARGENHLVKATSDIFSLGVVLYQLLAGRRPFVAEPGQSVTQLIQEQEASPLRDLNRDVPAEIERICMKALSKRATARHQTALDFSEDLRHFLAHGENLDLISSTLIPHEQGRSGERSRSSRRALGIVPRGLRSFGPQDAHFFMGLLPGPYDRDGTPESILFWKRRIEERDPENSFRIGLIYGPSGCGKSSFVKAGLVPTLSSDVIPVVIEAAPDATETRLLNRLRRSCPYLDTELGLPESIATLRRGHVMGQGKKVLLVIDQFEQWLYSVEQPEHSVLAKALRQCDGEHVQCILMVRDDFWLAFSRFMDHLEVDLMQNKNMALIDLFDPQHARRVLTEFGRAFGRLPEHSAELSRDARSFVAQAIEGLAEHGKITPVRLALFAEMVKNKPWTTATLRKIGGTAGVGVMFLDENFSSENAPASYRIHLNAVYATLGALLPQPGTNLKGHMRSREELLELSGYSDQPKQFQSLMRALDTELHLITRTDPEGRGDLSVSRSGIHSDLQSGNRSGVQSGSLSQSVYYHLAHDYLVPAIRDWQARMQRGTRKGRAEIRLAQRTEVWDARPDSRHLPTLPEWVSILAFTRRDHWDDAQQRMMKSATRRHVSGIAIASMFLLLVGWGVLQYSSWNRAKALTGQLAIAKVGEVSGLLDQLEGRERWTTDRLIDIQQASQPGSPTHLFASLALLRSGSDELENIKPALLRSDPETLALLCQELRRHGSRLAGHLWERAEDESVAPKSDEKGRLVSPRFNAALVLANFDPPGQTPASRNRWNAVADPFADELIHFANIDRRYFRSMVDLIRPATPVLVGPLAEVMTDPDGEETELRRSAAQNLLINLLEDDVPELTHQLLHADVAQILFSIDLIDKHRNAVRPLLNAAVAKQLDLRDPDWKRDAKRKATAAAILLRHGASNSDIWSTFQPDQMPTEGLAKTLESDDWVRSELQRLLAAKEYEALGSADREELISRYRQITFGRTAIPNARTRLVQRIRAFGVDPDPIAQRLLVESDVPTQCGLMQALGEYPREQVNADLRDRVITLAQGWFTTASDARLRANSLWFLRQWKEADWVRGRLYLVKPEQPSKRNWYVNSEGHTMIQLPPHEPEDSYRIEVAMAEVTLGQMRRSMPDGVESRGWKAPSDDAAVGSVTYHDAVAYCNWLSRETGLQEDQLCYPDRTDDSIEPVLLYPDYKQRTGYRLPMAEEWFFMCTGGAITDYSFGSCEQPSYLLSTDRISEGYSPAKPTDGNGSWAVGLARPNGFGIFDTYSNVREWTSDIDQGNATRLQVCGFDYRFHLGMSGVQPRYLGWSQPHSQPSFYGLRVFRSRPTAAE</sequence>
<gene>
    <name evidence="7" type="primary">pknB_25</name>
    <name evidence="7" type="ORF">Enr13x_50200</name>
</gene>
<feature type="compositionally biased region" description="Polar residues" evidence="5">
    <location>
        <begin position="730"/>
        <end position="744"/>
    </location>
</feature>
<dbReference type="KEGG" id="snep:Enr13x_50200"/>
<dbReference type="InterPro" id="IPR049052">
    <property type="entry name" value="nSTAND1"/>
</dbReference>
<evidence type="ECO:0000256" key="1">
    <source>
        <dbReference type="ARBA" id="ARBA00022679"/>
    </source>
</evidence>
<dbReference type="Proteomes" id="UP000319004">
    <property type="component" value="Chromosome"/>
</dbReference>
<dbReference type="EMBL" id="CP037423">
    <property type="protein sequence ID" value="QDV45146.1"/>
    <property type="molecule type" value="Genomic_DNA"/>
</dbReference>
<dbReference type="Pfam" id="PF00069">
    <property type="entry name" value="Pkinase"/>
    <property type="match status" value="1"/>
</dbReference>
<feature type="region of interest" description="Disordered" evidence="5">
    <location>
        <begin position="721"/>
        <end position="748"/>
    </location>
</feature>
<dbReference type="GO" id="GO:0004674">
    <property type="term" value="F:protein serine/threonine kinase activity"/>
    <property type="evidence" value="ECO:0007669"/>
    <property type="project" value="UniProtKB-EC"/>
</dbReference>
<dbReference type="InterPro" id="IPR011009">
    <property type="entry name" value="Kinase-like_dom_sf"/>
</dbReference>
<feature type="compositionally biased region" description="Basic and acidic residues" evidence="5">
    <location>
        <begin position="8"/>
        <end position="18"/>
    </location>
</feature>
<dbReference type="OrthoDB" id="6111975at2"/>
<keyword evidence="2" id="KW-0547">Nucleotide-binding</keyword>